<feature type="region of interest" description="Disordered" evidence="3">
    <location>
        <begin position="339"/>
        <end position="389"/>
    </location>
</feature>
<name>A0A1C5K5D9_9ACTN</name>
<dbReference type="GO" id="GO:0032259">
    <property type="term" value="P:methylation"/>
    <property type="evidence" value="ECO:0007669"/>
    <property type="project" value="UniProtKB-KW"/>
</dbReference>
<dbReference type="Gene3D" id="3.40.50.12710">
    <property type="match status" value="2"/>
</dbReference>
<dbReference type="PANTHER" id="PTHR12049">
    <property type="entry name" value="PROTEIN ARGININE METHYLTRANSFERASE NDUFAF7, MITOCHONDRIAL"/>
    <property type="match status" value="1"/>
</dbReference>
<reference evidence="4 5" key="1">
    <citation type="submission" date="2016-06" db="EMBL/GenBank/DDBJ databases">
        <authorList>
            <person name="Kjaerup R.B."/>
            <person name="Dalgaard T.S."/>
            <person name="Juul-Madsen H.R."/>
        </authorList>
    </citation>
    <scope>NUCLEOTIDE SEQUENCE [LARGE SCALE GENOMIC DNA]</scope>
    <source>
        <strain evidence="4 5">DSM 43904</strain>
    </source>
</reference>
<dbReference type="InterPro" id="IPR029063">
    <property type="entry name" value="SAM-dependent_MTases_sf"/>
</dbReference>
<dbReference type="SUPFAM" id="SSF53335">
    <property type="entry name" value="S-adenosyl-L-methionine-dependent methyltransferases"/>
    <property type="match status" value="2"/>
</dbReference>
<sequence length="535" mass="52798">MGQALYGPGGFFVSGSGPADHFRTSVHASPAFAAALLRLLEQVDAALGHPERLDVVDVGAGRGELLRTLATLAAASNDAVGFAVSGDVGGAVASAGSGGVGGAGFVASGGVGGAGFVASGGVGGAGFVASGGVGGAGFVASGGVGGAVGVSGEPTRSGRSGLIPPRAGSPETLTPPAAVRPAPSPGFSPAVGPASAALPAPAGSARFPASGPAVDAATSAASAAASLGAPSGGVADRQPLVRRLRLTAVELAPRPDDLPAEIAWSDEIPSGVVGLLVATEWLDNVPLDVAVHTGDTWRYLLVDPLTGEESVGGQVSPEDAEWLATWWPVPGGDLAEHDVSLPGQTGTGSPGSTGSGFRAARPAEGSSLTARSRSGCPETPTARRAEIGRTRDQAWAEAVRKVDRGLAVAVDYGHLRENRPVDGTLTGYRGGRQVPPVLDGSCDVTAHVAMDSVASAGERVAQCAYALGSQREGLRALGADGGRPPLSLAASDPAGYVRALAAASAVAELTDPAGLGGHWWLRQPVGIDPAPFMAR</sequence>
<evidence type="ECO:0000313" key="5">
    <source>
        <dbReference type="Proteomes" id="UP000198217"/>
    </source>
</evidence>
<proteinExistence type="predicted"/>
<dbReference type="PANTHER" id="PTHR12049:SF7">
    <property type="entry name" value="PROTEIN ARGININE METHYLTRANSFERASE NDUFAF7, MITOCHONDRIAL"/>
    <property type="match status" value="1"/>
</dbReference>
<dbReference type="GO" id="GO:0035243">
    <property type="term" value="F:protein-arginine omega-N symmetric methyltransferase activity"/>
    <property type="evidence" value="ECO:0007669"/>
    <property type="project" value="TreeGrafter"/>
</dbReference>
<keyword evidence="5" id="KW-1185">Reference proteome</keyword>
<accession>A0A1C5K5D9</accession>
<gene>
    <name evidence="4" type="ORF">GA0070609_5495</name>
</gene>
<keyword evidence="2 4" id="KW-0808">Transferase</keyword>
<dbReference type="Proteomes" id="UP000198217">
    <property type="component" value="Chromosome I"/>
</dbReference>
<dbReference type="InterPro" id="IPR003788">
    <property type="entry name" value="NDUFAF7"/>
</dbReference>
<feature type="compositionally biased region" description="Gly residues" evidence="3">
    <location>
        <begin position="345"/>
        <end position="354"/>
    </location>
</feature>
<organism evidence="4 5">
    <name type="scientific">Micromonospora echinaurantiaca</name>
    <dbReference type="NCBI Taxonomy" id="47857"/>
    <lineage>
        <taxon>Bacteria</taxon>
        <taxon>Bacillati</taxon>
        <taxon>Actinomycetota</taxon>
        <taxon>Actinomycetes</taxon>
        <taxon>Micromonosporales</taxon>
        <taxon>Micromonosporaceae</taxon>
        <taxon>Micromonospora</taxon>
    </lineage>
</organism>
<feature type="region of interest" description="Disordered" evidence="3">
    <location>
        <begin position="151"/>
        <end position="194"/>
    </location>
</feature>
<evidence type="ECO:0000256" key="3">
    <source>
        <dbReference type="SAM" id="MobiDB-lite"/>
    </source>
</evidence>
<dbReference type="EMBL" id="LT607750">
    <property type="protein sequence ID" value="SCG77992.1"/>
    <property type="molecule type" value="Genomic_DNA"/>
</dbReference>
<dbReference type="Pfam" id="PF02636">
    <property type="entry name" value="Methyltransf_28"/>
    <property type="match status" value="1"/>
</dbReference>
<evidence type="ECO:0000256" key="2">
    <source>
        <dbReference type="ARBA" id="ARBA00022679"/>
    </source>
</evidence>
<protein>
    <submittedName>
        <fullName evidence="4">Putative S-adenosyl-L-methionine-dependent methyltransferase</fullName>
    </submittedName>
</protein>
<evidence type="ECO:0000256" key="1">
    <source>
        <dbReference type="ARBA" id="ARBA00022603"/>
    </source>
</evidence>
<dbReference type="InterPro" id="IPR038375">
    <property type="entry name" value="NDUFAF7_sf"/>
</dbReference>
<keyword evidence="1 4" id="KW-0489">Methyltransferase</keyword>
<evidence type="ECO:0000313" key="4">
    <source>
        <dbReference type="EMBL" id="SCG77992.1"/>
    </source>
</evidence>
<dbReference type="AlphaFoldDB" id="A0A1C5K5D9"/>